<dbReference type="EMBL" id="CP059732">
    <property type="protein sequence ID" value="QMW02970.1"/>
    <property type="molecule type" value="Genomic_DNA"/>
</dbReference>
<dbReference type="Proteomes" id="UP000515369">
    <property type="component" value="Chromosome"/>
</dbReference>
<dbReference type="KEGG" id="sfol:H3H32_34660"/>
<gene>
    <name evidence="1" type="ORF">H3H32_34660</name>
</gene>
<dbReference type="RefSeq" id="WP_182460260.1">
    <property type="nucleotide sequence ID" value="NZ_CP059732.1"/>
</dbReference>
<evidence type="ECO:0000313" key="2">
    <source>
        <dbReference type="Proteomes" id="UP000515369"/>
    </source>
</evidence>
<sequence length="139" mass="16255">MQGSKPDYQNLGLSTIMGTQLRLLVETQLLAELTNYGLETNNLKFDWSGSCIQGHDASYLDGQLENFSGIFLFDTNDQLIVDGWMEFIHEGNFFLAYWEFIAVWEEQKKVFEKAKPGIPDHIWQQIPDDLKWNYEKERL</sequence>
<reference evidence="1 2" key="1">
    <citation type="submission" date="2020-07" db="EMBL/GenBank/DDBJ databases">
        <title>Spirosoma foliorum sp. nov., isolated from the leaves on the Nejang mountain Korea, Republic of.</title>
        <authorList>
            <person name="Ho H."/>
            <person name="Lee Y.-J."/>
            <person name="Nurcahyanto D.-A."/>
            <person name="Kim S.-G."/>
        </authorList>
    </citation>
    <scope>NUCLEOTIDE SEQUENCE [LARGE SCALE GENOMIC DNA]</scope>
    <source>
        <strain evidence="1 2">PL0136</strain>
    </source>
</reference>
<keyword evidence="2" id="KW-1185">Reference proteome</keyword>
<protein>
    <submittedName>
        <fullName evidence="1">Uncharacterized protein</fullName>
    </submittedName>
</protein>
<name>A0A7G5GVS8_9BACT</name>
<evidence type="ECO:0000313" key="1">
    <source>
        <dbReference type="EMBL" id="QMW02970.1"/>
    </source>
</evidence>
<dbReference type="AlphaFoldDB" id="A0A7G5GVS8"/>
<organism evidence="1 2">
    <name type="scientific">Spirosoma foliorum</name>
    <dbReference type="NCBI Taxonomy" id="2710596"/>
    <lineage>
        <taxon>Bacteria</taxon>
        <taxon>Pseudomonadati</taxon>
        <taxon>Bacteroidota</taxon>
        <taxon>Cytophagia</taxon>
        <taxon>Cytophagales</taxon>
        <taxon>Cytophagaceae</taxon>
        <taxon>Spirosoma</taxon>
    </lineage>
</organism>
<proteinExistence type="predicted"/>
<accession>A0A7G5GVS8</accession>